<reference evidence="7" key="1">
    <citation type="journal article" date="2019" name="Int. J. Syst. Evol. Microbiol.">
        <title>The Global Catalogue of Microorganisms (GCM) 10K type strain sequencing project: providing services to taxonomists for standard genome sequencing and annotation.</title>
        <authorList>
            <consortium name="The Broad Institute Genomics Platform"/>
            <consortium name="The Broad Institute Genome Sequencing Center for Infectious Disease"/>
            <person name="Wu L."/>
            <person name="Ma J."/>
        </authorList>
    </citation>
    <scope>NUCLEOTIDE SEQUENCE [LARGE SCALE GENOMIC DNA]</scope>
    <source>
        <strain evidence="7">KACC 12649</strain>
    </source>
</reference>
<keyword evidence="7" id="KW-1185">Reference proteome</keyword>
<feature type="compositionally biased region" description="Polar residues" evidence="1">
    <location>
        <begin position="537"/>
        <end position="553"/>
    </location>
</feature>
<evidence type="ECO:0000259" key="2">
    <source>
        <dbReference type="Pfam" id="PF03432"/>
    </source>
</evidence>
<dbReference type="Proteomes" id="UP001596050">
    <property type="component" value="Unassembled WGS sequence"/>
</dbReference>
<feature type="domain" description="TraI-like middle" evidence="5">
    <location>
        <begin position="167"/>
        <end position="254"/>
    </location>
</feature>
<dbReference type="Pfam" id="PF03432">
    <property type="entry name" value="Relaxase"/>
    <property type="match status" value="1"/>
</dbReference>
<feature type="region of interest" description="Disordered" evidence="1">
    <location>
        <begin position="520"/>
        <end position="572"/>
    </location>
</feature>
<dbReference type="InterPro" id="IPR054461">
    <property type="entry name" value="TraI-like_C"/>
</dbReference>
<dbReference type="InterPro" id="IPR054462">
    <property type="entry name" value="TraI_M"/>
</dbReference>
<gene>
    <name evidence="6" type="primary">traI</name>
    <name evidence="6" type="ORF">ACFPN5_13150</name>
</gene>
<dbReference type="EMBL" id="JBHSMU010000013">
    <property type="protein sequence ID" value="MFC5460750.1"/>
    <property type="molecule type" value="Genomic_DNA"/>
</dbReference>
<dbReference type="RefSeq" id="WP_379783896.1">
    <property type="nucleotide sequence ID" value="NZ_JBHSMU010000013.1"/>
</dbReference>
<evidence type="ECO:0000259" key="4">
    <source>
        <dbReference type="Pfam" id="PF22287"/>
    </source>
</evidence>
<dbReference type="InterPro" id="IPR049751">
    <property type="entry name" value="TraI/MobA_relaxases"/>
</dbReference>
<evidence type="ECO:0000259" key="3">
    <source>
        <dbReference type="Pfam" id="PF18821"/>
    </source>
</evidence>
<dbReference type="InterPro" id="IPR005094">
    <property type="entry name" value="Endonuclease_MobA/VirD2"/>
</dbReference>
<dbReference type="Pfam" id="PF22287">
    <property type="entry name" value="TraI-like_C"/>
    <property type="match status" value="1"/>
</dbReference>
<dbReference type="InterPro" id="IPR040677">
    <property type="entry name" value="LPD7"/>
</dbReference>
<protein>
    <submittedName>
        <fullName evidence="6">TraI/MobA(P) family conjugative relaxase</fullName>
    </submittedName>
</protein>
<feature type="domain" description="MobA/VirD2-like nuclease" evidence="2">
    <location>
        <begin position="22"/>
        <end position="154"/>
    </location>
</feature>
<accession>A0ABW0L5M1</accession>
<name>A0ABW0L5M1_9BURK</name>
<evidence type="ECO:0000259" key="5">
    <source>
        <dbReference type="Pfam" id="PF22863"/>
    </source>
</evidence>
<dbReference type="Pfam" id="PF22863">
    <property type="entry name" value="TraI_middle"/>
    <property type="match status" value="1"/>
</dbReference>
<organism evidence="6 7">
    <name type="scientific">Massilia niabensis</name>
    <dbReference type="NCBI Taxonomy" id="544910"/>
    <lineage>
        <taxon>Bacteria</taxon>
        <taxon>Pseudomonadati</taxon>
        <taxon>Pseudomonadota</taxon>
        <taxon>Betaproteobacteria</taxon>
        <taxon>Burkholderiales</taxon>
        <taxon>Oxalobacteraceae</taxon>
        <taxon>Telluria group</taxon>
        <taxon>Massilia</taxon>
    </lineage>
</organism>
<proteinExistence type="predicted"/>
<dbReference type="Pfam" id="PF18821">
    <property type="entry name" value="LPD7"/>
    <property type="match status" value="1"/>
</dbReference>
<comment type="caution">
    <text evidence="6">The sequence shown here is derived from an EMBL/GenBank/DDBJ whole genome shotgun (WGS) entry which is preliminary data.</text>
</comment>
<evidence type="ECO:0000313" key="7">
    <source>
        <dbReference type="Proteomes" id="UP001596050"/>
    </source>
</evidence>
<evidence type="ECO:0000256" key="1">
    <source>
        <dbReference type="SAM" id="MobiDB-lite"/>
    </source>
</evidence>
<sequence length="653" mass="71461">MIAKHIAMNAATKSSFSRLVRYLTDSQGKAVRTGAVRITNCMNDSADVAALEILNTQAMNTRSTADKTYHLIISFRAGEHPDLATLSAIEDRLCDGLGFIGHQRISVVHDDTDNLHLHLAINKIHPTRYTIHEPFQAYRILARLCDTLEVEYGLQIDNHTPGKTASENRAADMEHHTGIESLLGWVKRACADRMRSVQSWDEMHALLFENGLRLHPVGNGLAITTADGTTVKASSVGREFSKPGLEQRLGPFKGAPGQQENAKPARRYQKTPLASRVDTTELYARYREAQAATADSRAREWECARARKERRIDAVKRSVSLKRAALKLASMPRAAKKLMYSALARASSEEIAAINATCRRERQAIDQQHPRYQWADWLRHEAAKGDIEALAALRGRKTESGLTGDAVAGNAKVSPSVRPSGCDSVTRKGTIIYHAGGGAIRDDGNRLNVSLGADQAAILTALQMAVERYGERIAVNGSDAFKKQILKAAVASRLRITFVDPALEQRRLQLVHALAAGSNLGGARAGQGRAREDQPMQERSSAPDQSLRGNDTSGRGDGTESASGKYVAEREQKRVNGFDIPKHARYTHFDAGTASYAGIRQVDDQALALLRRGELVMVLEVDDAAAQRLKRVPLGTRVEVNARGAIKAKGRSR</sequence>
<evidence type="ECO:0000313" key="6">
    <source>
        <dbReference type="EMBL" id="MFC5460750.1"/>
    </source>
</evidence>
<feature type="domain" description="Large polyvalent protein-associated" evidence="3">
    <location>
        <begin position="423"/>
        <end position="509"/>
    </location>
</feature>
<feature type="region of interest" description="Disordered" evidence="1">
    <location>
        <begin position="243"/>
        <end position="270"/>
    </location>
</feature>
<dbReference type="NCBIfam" id="NF041893">
    <property type="entry name" value="TraI_MobP_relax"/>
    <property type="match status" value="1"/>
</dbReference>
<feature type="domain" description="TraI-like C-terminal" evidence="4">
    <location>
        <begin position="562"/>
        <end position="647"/>
    </location>
</feature>